<accession>K1MIP2</accession>
<protein>
    <submittedName>
        <fullName evidence="2">Uncharacterized protein</fullName>
    </submittedName>
</protein>
<dbReference type="RefSeq" id="WP_005729829.1">
    <property type="nucleotide sequence ID" value="NZ_JH932275.1"/>
</dbReference>
<reference evidence="2 3" key="1">
    <citation type="submission" date="2012-07" db="EMBL/GenBank/DDBJ databases">
        <title>The Genome Sequence of Lactobacillus crispatus FB077-07.</title>
        <authorList>
            <consortium name="The Broad Institute Genome Sequencing Platform"/>
            <person name="Earl A."/>
            <person name="Ward D."/>
            <person name="Feldgarden M."/>
            <person name="Gevers D."/>
            <person name="Saerens B."/>
            <person name="Vaneechoutte M."/>
            <person name="Walker B."/>
            <person name="Young S.K."/>
            <person name="Zeng Q."/>
            <person name="Gargeya S."/>
            <person name="Fitzgerald M."/>
            <person name="Haas B."/>
            <person name="Abouelleil A."/>
            <person name="Alvarado L."/>
            <person name="Arachchi H.M."/>
            <person name="Berlin A.M."/>
            <person name="Chapman S.B."/>
            <person name="Goldberg J."/>
            <person name="Griggs A."/>
            <person name="Gujja S."/>
            <person name="Hansen M."/>
            <person name="Howarth C."/>
            <person name="Imamovic A."/>
            <person name="Larimer J."/>
            <person name="McCowen C."/>
            <person name="Montmayeur A."/>
            <person name="Murphy C."/>
            <person name="Neiman D."/>
            <person name="Pearson M."/>
            <person name="Priest M."/>
            <person name="Roberts A."/>
            <person name="Saif S."/>
            <person name="Shea T."/>
            <person name="Sisk P."/>
            <person name="Sykes S."/>
            <person name="Wortman J."/>
            <person name="Nusbaum C."/>
            <person name="Birren B."/>
        </authorList>
    </citation>
    <scope>NUCLEOTIDE SEQUENCE [LARGE SCALE GENOMIC DNA]</scope>
    <source>
        <strain evidence="2 3">FB077-07</strain>
    </source>
</reference>
<organism evidence="2 3">
    <name type="scientific">Lactobacillus crispatus FB077-07</name>
    <dbReference type="NCBI Taxonomy" id="883092"/>
    <lineage>
        <taxon>Bacteria</taxon>
        <taxon>Bacillati</taxon>
        <taxon>Bacillota</taxon>
        <taxon>Bacilli</taxon>
        <taxon>Lactobacillales</taxon>
        <taxon>Lactobacillaceae</taxon>
        <taxon>Lactobacillus</taxon>
    </lineage>
</organism>
<dbReference type="PATRIC" id="fig|883092.3.peg.2337"/>
<evidence type="ECO:0000313" key="2">
    <source>
        <dbReference type="EMBL" id="EKB62338.1"/>
    </source>
</evidence>
<sequence length="120" mass="13841">MNTKKRLTRVQYQKGLRMKQREQLITDDLFEIERFALFLLALALLLDLITGGVALANAVVNSDYSDLGYLIICIACYYFIQYATQAFENDLINNHQKLSTEKVQIEYVVNLLKSIKGLFK</sequence>
<dbReference type="EMBL" id="AGZG01000114">
    <property type="protein sequence ID" value="EKB62338.1"/>
    <property type="molecule type" value="Genomic_DNA"/>
</dbReference>
<keyword evidence="1" id="KW-0812">Transmembrane</keyword>
<comment type="caution">
    <text evidence="2">The sequence shown here is derived from an EMBL/GenBank/DDBJ whole genome shotgun (WGS) entry which is preliminary data.</text>
</comment>
<evidence type="ECO:0000313" key="3">
    <source>
        <dbReference type="Proteomes" id="UP000004722"/>
    </source>
</evidence>
<evidence type="ECO:0000256" key="1">
    <source>
        <dbReference type="SAM" id="Phobius"/>
    </source>
</evidence>
<keyword evidence="1" id="KW-1133">Transmembrane helix</keyword>
<feature type="transmembrane region" description="Helical" evidence="1">
    <location>
        <begin position="68"/>
        <end position="87"/>
    </location>
</feature>
<gene>
    <name evidence="2" type="ORF">HMPREF9249_02352</name>
</gene>
<dbReference type="Proteomes" id="UP000004722">
    <property type="component" value="Unassembled WGS sequence"/>
</dbReference>
<dbReference type="HOGENOM" id="CLU_2046651_0_0_9"/>
<proteinExistence type="predicted"/>
<dbReference type="AlphaFoldDB" id="K1MIP2"/>
<name>K1MIP2_9LACO</name>
<keyword evidence="1" id="KW-0472">Membrane</keyword>